<dbReference type="OrthoDB" id="377379at2157"/>
<keyword evidence="1" id="KW-0812">Transmembrane</keyword>
<keyword evidence="1" id="KW-0472">Membrane</keyword>
<keyword evidence="3" id="KW-1185">Reference proteome</keyword>
<keyword evidence="1" id="KW-1133">Transmembrane helix</keyword>
<dbReference type="RefSeq" id="WP_110271016.1">
    <property type="nucleotide sequence ID" value="NZ_CP029289.2"/>
</dbReference>
<proteinExistence type="predicted"/>
<evidence type="ECO:0000313" key="2">
    <source>
        <dbReference type="EMBL" id="AWR95135.1"/>
    </source>
</evidence>
<feature type="transmembrane region" description="Helical" evidence="1">
    <location>
        <begin position="122"/>
        <end position="146"/>
    </location>
</feature>
<dbReference type="AlphaFoldDB" id="A0A2U9IGP1"/>
<feature type="transmembrane region" description="Helical" evidence="1">
    <location>
        <begin position="98"/>
        <end position="116"/>
    </location>
</feature>
<reference evidence="2 3" key="1">
    <citation type="submission" date="2018-05" db="EMBL/GenBank/DDBJ databases">
        <title>Complete Genome Sequences of Extremely Thermoacidophilic, Metal-Mobilizing Type-Strain Members of the Archaeal Family Sulfolobaceae: Acidianus brierleyi DSM-1651T, Acidianus sulfidivorans DSM-18786T, Metallosphaera hakonensis DSM-7519T, and Metallosphaera prunae DSM-10039T.</title>
        <authorList>
            <person name="Counts J.A."/>
            <person name="Kelly R.M."/>
        </authorList>
    </citation>
    <scope>NUCLEOTIDE SEQUENCE [LARGE SCALE GENOMIC DNA]</scope>
    <source>
        <strain evidence="2 3">DSM 1651</strain>
    </source>
</reference>
<sequence length="158" mass="18738">MEQYISQANTIDFIVFFAVIIYITVRRLRPRKFRPTRMYIWPVIYVLLVIFFATEINDPLMYLALLILGILGYLLGNKFLENGEIEFFYNSGRLYYKWPYSITILWSILFLTRIFLEFIGEGNILLLSIVDFLLSLNTGLLVSASFKTIKEAKRYRYI</sequence>
<protein>
    <recommendedName>
        <fullName evidence="4">DUF1453 domain-containing protein</fullName>
    </recommendedName>
</protein>
<feature type="transmembrane region" description="Helical" evidence="1">
    <location>
        <begin position="6"/>
        <end position="25"/>
    </location>
</feature>
<dbReference type="Proteomes" id="UP000248044">
    <property type="component" value="Chromosome"/>
</dbReference>
<feature type="transmembrane region" description="Helical" evidence="1">
    <location>
        <begin position="37"/>
        <end position="54"/>
    </location>
</feature>
<feature type="transmembrane region" description="Helical" evidence="1">
    <location>
        <begin position="60"/>
        <end position="77"/>
    </location>
</feature>
<dbReference type="GeneID" id="36832799"/>
<accession>A0A2U9IGP1</accession>
<evidence type="ECO:0000256" key="1">
    <source>
        <dbReference type="SAM" id="Phobius"/>
    </source>
</evidence>
<evidence type="ECO:0000313" key="3">
    <source>
        <dbReference type="Proteomes" id="UP000248044"/>
    </source>
</evidence>
<dbReference type="KEGG" id="abri:DFR85_11545"/>
<name>A0A2U9IGP1_9CREN</name>
<dbReference type="EMBL" id="CP029289">
    <property type="protein sequence ID" value="AWR95135.1"/>
    <property type="molecule type" value="Genomic_DNA"/>
</dbReference>
<organism evidence="2 3">
    <name type="scientific">Acidianus brierleyi</name>
    <dbReference type="NCBI Taxonomy" id="41673"/>
    <lineage>
        <taxon>Archaea</taxon>
        <taxon>Thermoproteota</taxon>
        <taxon>Thermoprotei</taxon>
        <taxon>Sulfolobales</taxon>
        <taxon>Sulfolobaceae</taxon>
        <taxon>Acidianus</taxon>
    </lineage>
</organism>
<gene>
    <name evidence="2" type="ORF">DFR85_11545</name>
</gene>
<evidence type="ECO:0008006" key="4">
    <source>
        <dbReference type="Google" id="ProtNLM"/>
    </source>
</evidence>